<protein>
    <recommendedName>
        <fullName evidence="1">Ribosomal RNA large subunit methyltransferase J</fullName>
        <ecNumber evidence="1">2.1.1.266</ecNumber>
    </recommendedName>
    <alternativeName>
        <fullName evidence="1">23S rRNA (adenine(2030)-N6)-methyltransferase</fullName>
    </alternativeName>
    <alternativeName>
        <fullName evidence="1">23S rRNA m6A2030 methyltransferase</fullName>
    </alternativeName>
</protein>
<dbReference type="SUPFAM" id="SSF53335">
    <property type="entry name" value="S-adenosyl-L-methionine-dependent methyltransferases"/>
    <property type="match status" value="1"/>
</dbReference>
<name>A0A2H5F3D6_9RHOB</name>
<dbReference type="Pfam" id="PF04378">
    <property type="entry name" value="RsmJ"/>
    <property type="match status" value="1"/>
</dbReference>
<feature type="binding site" evidence="1">
    <location>
        <position position="19"/>
    </location>
    <ligand>
        <name>S-adenosyl-L-methionine</name>
        <dbReference type="ChEBI" id="CHEBI:59789"/>
    </ligand>
</feature>
<dbReference type="PANTHER" id="PTHR37426">
    <property type="entry name" value="RIBOSOMAL RNA LARGE SUBUNIT METHYLTRANSFERASE J"/>
    <property type="match status" value="1"/>
</dbReference>
<comment type="catalytic activity">
    <reaction evidence="1">
        <text>adenosine(2030) in 23S rRNA + S-adenosyl-L-methionine = N(6)-methyladenosine(2030) in 23S rRNA + S-adenosyl-L-homocysteine + H(+)</text>
        <dbReference type="Rhea" id="RHEA:43736"/>
        <dbReference type="Rhea" id="RHEA-COMP:10668"/>
        <dbReference type="Rhea" id="RHEA-COMP:10669"/>
        <dbReference type="ChEBI" id="CHEBI:15378"/>
        <dbReference type="ChEBI" id="CHEBI:57856"/>
        <dbReference type="ChEBI" id="CHEBI:59789"/>
        <dbReference type="ChEBI" id="CHEBI:74411"/>
        <dbReference type="ChEBI" id="CHEBI:74449"/>
        <dbReference type="EC" id="2.1.1.266"/>
    </reaction>
</comment>
<dbReference type="PANTHER" id="PTHR37426:SF1">
    <property type="entry name" value="RIBOSOMAL RNA LARGE SUBUNIT METHYLTRANSFERASE J"/>
    <property type="match status" value="1"/>
</dbReference>
<feature type="binding site" evidence="1">
    <location>
        <begin position="139"/>
        <end position="140"/>
    </location>
    <ligand>
        <name>S-adenosyl-L-methionine</name>
        <dbReference type="ChEBI" id="CHEBI:59789"/>
    </ligand>
</feature>
<feature type="binding site" evidence="1">
    <location>
        <position position="99"/>
    </location>
    <ligand>
        <name>S-adenosyl-L-methionine</name>
        <dbReference type="ChEBI" id="CHEBI:59789"/>
    </ligand>
</feature>
<dbReference type="GO" id="GO:0003723">
    <property type="term" value="F:RNA binding"/>
    <property type="evidence" value="ECO:0007669"/>
    <property type="project" value="UniProtKB-UniRule"/>
</dbReference>
<dbReference type="Proteomes" id="UP000234530">
    <property type="component" value="Chromosome"/>
</dbReference>
<dbReference type="OrthoDB" id="9791274at2"/>
<dbReference type="HAMAP" id="MF_00934">
    <property type="entry name" value="23SrRNA_methyltr_J"/>
    <property type="match status" value="1"/>
</dbReference>
<evidence type="ECO:0000313" key="2">
    <source>
        <dbReference type="EMBL" id="AUH66059.1"/>
    </source>
</evidence>
<feature type="binding site" evidence="1">
    <location>
        <position position="160"/>
    </location>
    <ligand>
        <name>S-adenosyl-L-methionine</name>
        <dbReference type="ChEBI" id="CHEBI:59789"/>
    </ligand>
</feature>
<comment type="subunit">
    <text evidence="1">Monomer.</text>
</comment>
<dbReference type="AlphaFoldDB" id="A0A2H5F3D6"/>
<feature type="site" description="Interaction with substrate rRNA" evidence="1">
    <location>
        <position position="4"/>
    </location>
</feature>
<gene>
    <name evidence="1" type="primary">rlmJ</name>
    <name evidence="2" type="ORF">CX676_00100</name>
</gene>
<dbReference type="EMBL" id="CP025430">
    <property type="protein sequence ID" value="AUH66059.1"/>
    <property type="molecule type" value="Genomic_DNA"/>
</dbReference>
<feature type="binding site" evidence="1">
    <location>
        <position position="42"/>
    </location>
    <ligand>
        <name>S-adenosyl-L-methionine</name>
        <dbReference type="ChEBI" id="CHEBI:59789"/>
    </ligand>
</feature>
<comment type="function">
    <text evidence="1">Specifically methylates the adenine in position 2030 of 23S rRNA.</text>
</comment>
<reference evidence="2 3" key="1">
    <citation type="journal article" date="2013" name="Antonie Van Leeuwenhoek">
        <title>Paracoccus zhejiangensis sp. nov., isolated from activated sludge in wastewater-treatment system.</title>
        <authorList>
            <person name="Wu Z.G."/>
            <person name="Zhang D.F."/>
            <person name="Liu Y.L."/>
            <person name="Wang F."/>
            <person name="Jiang X."/>
            <person name="Li C."/>
            <person name="Li S.P."/>
            <person name="Hong Q."/>
            <person name="Li W.J."/>
        </authorList>
    </citation>
    <scope>NUCLEOTIDE SEQUENCE [LARGE SCALE GENOMIC DNA]</scope>
    <source>
        <strain evidence="2 3">J6</strain>
    </source>
</reference>
<dbReference type="InterPro" id="IPR007473">
    <property type="entry name" value="RlmJ"/>
</dbReference>
<keyword evidence="3" id="KW-1185">Reference proteome</keyword>
<dbReference type="GO" id="GO:0036307">
    <property type="term" value="F:23S rRNA (adenine(2030)-N(6))-methyltransferase activity"/>
    <property type="evidence" value="ECO:0007669"/>
    <property type="project" value="UniProtKB-UniRule"/>
</dbReference>
<accession>A0A2H5F3D6</accession>
<feature type="binding site" evidence="1">
    <location>
        <position position="117"/>
    </location>
    <ligand>
        <name>S-adenosyl-L-methionine</name>
        <dbReference type="ChEBI" id="CHEBI:59789"/>
    </ligand>
</feature>
<evidence type="ECO:0000256" key="1">
    <source>
        <dbReference type="HAMAP-Rule" id="MF_00934"/>
    </source>
</evidence>
<organism evidence="2 3">
    <name type="scientific">Paracoccus zhejiangensis</name>
    <dbReference type="NCBI Taxonomy" id="1077935"/>
    <lineage>
        <taxon>Bacteria</taxon>
        <taxon>Pseudomonadati</taxon>
        <taxon>Pseudomonadota</taxon>
        <taxon>Alphaproteobacteria</taxon>
        <taxon>Rhodobacterales</taxon>
        <taxon>Paracoccaceae</taxon>
        <taxon>Paracoccus</taxon>
    </lineage>
</organism>
<dbReference type="GO" id="GO:0070475">
    <property type="term" value="P:rRNA base methylation"/>
    <property type="evidence" value="ECO:0007669"/>
    <property type="project" value="UniProtKB-UniRule"/>
</dbReference>
<dbReference type="RefSeq" id="WP_101754036.1">
    <property type="nucleotide sequence ID" value="NZ_CP025430.1"/>
</dbReference>
<keyword evidence="1 2" id="KW-0489">Methyltransferase</keyword>
<dbReference type="InterPro" id="IPR029063">
    <property type="entry name" value="SAM-dependent_MTases_sf"/>
</dbReference>
<dbReference type="GO" id="GO:0005829">
    <property type="term" value="C:cytosol"/>
    <property type="evidence" value="ECO:0007669"/>
    <property type="project" value="TreeGrafter"/>
</dbReference>
<dbReference type="KEGG" id="pzh:CX676_00100"/>
<dbReference type="Gene3D" id="3.40.50.150">
    <property type="entry name" value="Vaccinia Virus protein VP39"/>
    <property type="match status" value="1"/>
</dbReference>
<keyword evidence="1" id="KW-0698">rRNA processing</keyword>
<feature type="active site" description="Proton acceptor" evidence="1">
    <location>
        <position position="160"/>
    </location>
</feature>
<keyword evidence="1 2" id="KW-0808">Transferase</keyword>
<evidence type="ECO:0000313" key="3">
    <source>
        <dbReference type="Proteomes" id="UP000234530"/>
    </source>
</evidence>
<keyword evidence="1" id="KW-0949">S-adenosyl-L-methionine</keyword>
<keyword evidence="1" id="KW-0694">RNA-binding</keyword>
<comment type="similarity">
    <text evidence="1">Belongs to the RlmJ family.</text>
</comment>
<proteinExistence type="inferred from homology"/>
<dbReference type="EC" id="2.1.1.266" evidence="1"/>
<sequence length="264" mass="29501">MLSYQHAYHAGNLADLHKHALLAVALDYLTRKDKQLSYIETHAGRGLYRLDSAEAQKTGEAAAGIRRAEAESWLQAGHPFLQVLAAVRAAHGRAAYPGSPLIAAHFLRKSDNAHLAELHPAEHAALSWVAGFATIHRRDGFQVAQSLCPPTPRRGFMLIDPSYEVKTEYEEIPRQIDQIVRKWNVGAIALWYPILTDDRHLPMLTRLKQNHRQALVSEIRFPPVRADHNMVGSGMFVINPPWGLDREARRLEDAIGKGVRGGVQ</sequence>